<dbReference type="Pfam" id="PF01381">
    <property type="entry name" value="HTH_3"/>
    <property type="match status" value="1"/>
</dbReference>
<name>A0A8J3GAZ0_9BACT</name>
<dbReference type="PANTHER" id="PTHR36924">
    <property type="entry name" value="ANTITOXIN HIGA-1"/>
    <property type="match status" value="1"/>
</dbReference>
<evidence type="ECO:0000256" key="1">
    <source>
        <dbReference type="ARBA" id="ARBA00023125"/>
    </source>
</evidence>
<dbReference type="InterPro" id="IPR010982">
    <property type="entry name" value="Lambda_DNA-bd_dom_sf"/>
</dbReference>
<keyword evidence="4" id="KW-1185">Reference proteome</keyword>
<dbReference type="RefSeq" id="WP_189568329.1">
    <property type="nucleotide sequence ID" value="NZ_BMXF01000007.1"/>
</dbReference>
<gene>
    <name evidence="3" type="ORF">GCM10007390_47890</name>
</gene>
<sequence length="99" mass="11227">MKRHSSINVHPGSILKEDILAPARLSLGSAAEILQVSRLTLSKIVNQKGAITPNMAIRISKAFGGKADFWLRMQRGYDLRKAEQEFERNRVHIKKFELV</sequence>
<feature type="domain" description="HTH cro/C1-type" evidence="2">
    <location>
        <begin position="25"/>
        <end position="70"/>
    </location>
</feature>
<dbReference type="Proteomes" id="UP000598271">
    <property type="component" value="Unassembled WGS sequence"/>
</dbReference>
<dbReference type="InterPro" id="IPR013430">
    <property type="entry name" value="Toxin_antidote_HigA"/>
</dbReference>
<accession>A0A8J3GAZ0</accession>
<dbReference type="InterPro" id="IPR001387">
    <property type="entry name" value="Cro/C1-type_HTH"/>
</dbReference>
<dbReference type="PROSITE" id="PS50943">
    <property type="entry name" value="HTH_CROC1"/>
    <property type="match status" value="1"/>
</dbReference>
<evidence type="ECO:0000313" key="4">
    <source>
        <dbReference type="Proteomes" id="UP000598271"/>
    </source>
</evidence>
<dbReference type="CDD" id="cd00093">
    <property type="entry name" value="HTH_XRE"/>
    <property type="match status" value="1"/>
</dbReference>
<keyword evidence="1" id="KW-0238">DNA-binding</keyword>
<comment type="caution">
    <text evidence="3">The sequence shown here is derived from an EMBL/GenBank/DDBJ whole genome shotgun (WGS) entry which is preliminary data.</text>
</comment>
<protein>
    <submittedName>
        <fullName evidence="3">Addiction module antidote protein, HigA family</fullName>
    </submittedName>
</protein>
<dbReference type="Gene3D" id="1.10.260.40">
    <property type="entry name" value="lambda repressor-like DNA-binding domains"/>
    <property type="match status" value="1"/>
</dbReference>
<evidence type="ECO:0000313" key="3">
    <source>
        <dbReference type="EMBL" id="GHB86666.1"/>
    </source>
</evidence>
<organism evidence="3 4">
    <name type="scientific">Persicitalea jodogahamensis</name>
    <dbReference type="NCBI Taxonomy" id="402147"/>
    <lineage>
        <taxon>Bacteria</taxon>
        <taxon>Pseudomonadati</taxon>
        <taxon>Bacteroidota</taxon>
        <taxon>Cytophagia</taxon>
        <taxon>Cytophagales</taxon>
        <taxon>Spirosomataceae</taxon>
        <taxon>Persicitalea</taxon>
    </lineage>
</organism>
<evidence type="ECO:0000259" key="2">
    <source>
        <dbReference type="PROSITE" id="PS50943"/>
    </source>
</evidence>
<dbReference type="SUPFAM" id="SSF47413">
    <property type="entry name" value="lambda repressor-like DNA-binding domains"/>
    <property type="match status" value="1"/>
</dbReference>
<dbReference type="PANTHER" id="PTHR36924:SF1">
    <property type="entry name" value="ANTITOXIN HIGA-1"/>
    <property type="match status" value="1"/>
</dbReference>
<proteinExistence type="predicted"/>
<dbReference type="GO" id="GO:0003677">
    <property type="term" value="F:DNA binding"/>
    <property type="evidence" value="ECO:0007669"/>
    <property type="project" value="UniProtKB-KW"/>
</dbReference>
<reference evidence="3 4" key="1">
    <citation type="journal article" date="2014" name="Int. J. Syst. Evol. Microbiol.">
        <title>Complete genome sequence of Corynebacterium casei LMG S-19264T (=DSM 44701T), isolated from a smear-ripened cheese.</title>
        <authorList>
            <consortium name="US DOE Joint Genome Institute (JGI-PGF)"/>
            <person name="Walter F."/>
            <person name="Albersmeier A."/>
            <person name="Kalinowski J."/>
            <person name="Ruckert C."/>
        </authorList>
    </citation>
    <scope>NUCLEOTIDE SEQUENCE [LARGE SCALE GENOMIC DNA]</scope>
    <source>
        <strain evidence="3 4">KCTC 12866</strain>
    </source>
</reference>
<dbReference type="EMBL" id="BMXF01000007">
    <property type="protein sequence ID" value="GHB86666.1"/>
    <property type="molecule type" value="Genomic_DNA"/>
</dbReference>
<dbReference type="NCBIfam" id="TIGR02607">
    <property type="entry name" value="antidote_HigA"/>
    <property type="match status" value="1"/>
</dbReference>
<dbReference type="AlphaFoldDB" id="A0A8J3GAZ0"/>